<reference evidence="1 2" key="1">
    <citation type="submission" date="2024-10" db="EMBL/GenBank/DDBJ databases">
        <title>Updated reference genomes for cyclostephanoid diatoms.</title>
        <authorList>
            <person name="Roberts W.R."/>
            <person name="Alverson A.J."/>
        </authorList>
    </citation>
    <scope>NUCLEOTIDE SEQUENCE [LARGE SCALE GENOMIC DNA]</scope>
    <source>
        <strain evidence="1 2">AJA010-31</strain>
    </source>
</reference>
<proteinExistence type="predicted"/>
<comment type="caution">
    <text evidence="1">The sequence shown here is derived from an EMBL/GenBank/DDBJ whole genome shotgun (WGS) entry which is preliminary data.</text>
</comment>
<dbReference type="EMBL" id="JALLPJ020000240">
    <property type="protein sequence ID" value="KAL3797782.1"/>
    <property type="molecule type" value="Genomic_DNA"/>
</dbReference>
<keyword evidence="2" id="KW-1185">Reference proteome</keyword>
<dbReference type="Proteomes" id="UP001530400">
    <property type="component" value="Unassembled WGS sequence"/>
</dbReference>
<evidence type="ECO:0000313" key="1">
    <source>
        <dbReference type="EMBL" id="KAL3797782.1"/>
    </source>
</evidence>
<protein>
    <submittedName>
        <fullName evidence="1">Uncharacterized protein</fullName>
    </submittedName>
</protein>
<gene>
    <name evidence="1" type="ORF">ACHAWO_000399</name>
</gene>
<evidence type="ECO:0000313" key="2">
    <source>
        <dbReference type="Proteomes" id="UP001530400"/>
    </source>
</evidence>
<organism evidence="1 2">
    <name type="scientific">Cyclotella atomus</name>
    <dbReference type="NCBI Taxonomy" id="382360"/>
    <lineage>
        <taxon>Eukaryota</taxon>
        <taxon>Sar</taxon>
        <taxon>Stramenopiles</taxon>
        <taxon>Ochrophyta</taxon>
        <taxon>Bacillariophyta</taxon>
        <taxon>Coscinodiscophyceae</taxon>
        <taxon>Thalassiosirophycidae</taxon>
        <taxon>Stephanodiscales</taxon>
        <taxon>Stephanodiscaceae</taxon>
        <taxon>Cyclotella</taxon>
    </lineage>
</organism>
<sequence>MQPKLEALTPEEWHVEGHGITGGELDKHEIWKPTHEPSGKLHLWAPAPAIADATLEELLKAQHKRTDTFHVVCLREL</sequence>
<accession>A0ABD3QCH0</accession>
<dbReference type="AlphaFoldDB" id="A0ABD3QCH0"/>
<name>A0ABD3QCH0_9STRA</name>